<feature type="region of interest" description="Disordered" evidence="10">
    <location>
        <begin position="1295"/>
        <end position="1346"/>
    </location>
</feature>
<dbReference type="InterPro" id="IPR014043">
    <property type="entry name" value="Acyl_transferase_dom"/>
</dbReference>
<dbReference type="InterPro" id="IPR041618">
    <property type="entry name" value="PKS_DE"/>
</dbReference>
<keyword evidence="7" id="KW-0511">Multifunctional enzyme</keyword>
<evidence type="ECO:0008006" key="16">
    <source>
        <dbReference type="Google" id="ProtNLM"/>
    </source>
</evidence>
<dbReference type="Pfam" id="PF18369">
    <property type="entry name" value="PKS_DE"/>
    <property type="match status" value="1"/>
</dbReference>
<evidence type="ECO:0000259" key="13">
    <source>
        <dbReference type="PROSITE" id="PS52019"/>
    </source>
</evidence>
<dbReference type="InterPro" id="IPR020807">
    <property type="entry name" value="PKS_DH"/>
</dbReference>
<evidence type="ECO:0000256" key="4">
    <source>
        <dbReference type="ARBA" id="ARBA00022553"/>
    </source>
</evidence>
<evidence type="ECO:0000256" key="5">
    <source>
        <dbReference type="ARBA" id="ARBA00022679"/>
    </source>
</evidence>
<dbReference type="InterPro" id="IPR036736">
    <property type="entry name" value="ACP-like_sf"/>
</dbReference>
<dbReference type="InterPro" id="IPR020806">
    <property type="entry name" value="PKS_PP-bd"/>
</dbReference>
<reference evidence="14 15" key="1">
    <citation type="submission" date="2016-09" db="EMBL/GenBank/DDBJ databases">
        <title>Complete genome sequencing of Streptomyces lydicus 103 and metabolic pathways analysis of antibiotic biosynthesis.</title>
        <authorList>
            <person name="Jia N."/>
            <person name="Ding M.-Z."/>
            <person name="Gao F."/>
            <person name="Yuan Y.-J."/>
        </authorList>
    </citation>
    <scope>NUCLEOTIDE SEQUENCE [LARGE SCALE GENOMIC DNA]</scope>
    <source>
        <strain evidence="14 15">103</strain>
    </source>
</reference>
<dbReference type="Pfam" id="PF00550">
    <property type="entry name" value="PP-binding"/>
    <property type="match status" value="2"/>
</dbReference>
<dbReference type="FunFam" id="3.40.366.10:FF:000002">
    <property type="entry name" value="Probable polyketide synthase 2"/>
    <property type="match status" value="2"/>
</dbReference>
<dbReference type="SUPFAM" id="SSF53901">
    <property type="entry name" value="Thiolase-like"/>
    <property type="match status" value="2"/>
</dbReference>
<dbReference type="Gene3D" id="3.40.50.720">
    <property type="entry name" value="NAD(P)-binding Rossmann-like Domain"/>
    <property type="match status" value="2"/>
</dbReference>
<dbReference type="PROSITE" id="PS50075">
    <property type="entry name" value="CARRIER"/>
    <property type="match status" value="2"/>
</dbReference>
<dbReference type="InterPro" id="IPR006162">
    <property type="entry name" value="Ppantetheine_attach_site"/>
</dbReference>
<dbReference type="SMART" id="SM00827">
    <property type="entry name" value="PKS_AT"/>
    <property type="match status" value="2"/>
</dbReference>
<feature type="domain" description="Ketosynthase family 3 (KS3)" evidence="12">
    <location>
        <begin position="1890"/>
        <end position="2316"/>
    </location>
</feature>
<dbReference type="InterPro" id="IPR013968">
    <property type="entry name" value="PKS_KR"/>
</dbReference>
<dbReference type="Gene3D" id="3.30.70.3290">
    <property type="match status" value="2"/>
</dbReference>
<organism evidence="14 15">
    <name type="scientific">Streptomyces lydicus</name>
    <dbReference type="NCBI Taxonomy" id="47763"/>
    <lineage>
        <taxon>Bacteria</taxon>
        <taxon>Bacillati</taxon>
        <taxon>Actinomycetota</taxon>
        <taxon>Actinomycetes</taxon>
        <taxon>Kitasatosporales</taxon>
        <taxon>Streptomycetaceae</taxon>
        <taxon>Streptomyces</taxon>
    </lineage>
</organism>
<sequence length="3496" mass="362859">MENQMTNPDAKVVAALRASLKETERLRQHNRELVDRSHEPLAIVAMSCRFPGGVRTPEDLWRLVAEGEDAVSEFPADRGWNTDVLRGEGGFVHDAGDFDAGFFGISPREALAMDPQQRLLLETSWEAVERAGLDPRALRGSRTGVFTGVMYHDYADLVLRSPDAVEGYVYNGSAGSIASGRVSYVLGLEGPAVTVDTACSSSLVALHLAAQALRNGECTLALAGGAAVMSTPVLFDEFARGQGIGLASDGRCKAFADSADGTNLSEGVGVLLLERLSDARRNGHPVLAVVRGSAVNQDGASNGLTAPNGPAQERVIRQALAQARLTCADVDAVEAHGTGTALGDPIEAQALLETYGQQRAGQQPLWLGSLKSNIGHTQAAAGVGGVMKMVLALQHGVLPRTLHVDRPSRHVEWSAGAVSLLTERIPWPETGRPRRAGVSSFGVSGTNAHVIVEQAPDDQEATERAATAEPEAPLPVPGKFAKSVQTAESVQSAEFVRSAESVKSAESAEPAPDAPAAARALPVPWVLSGRSGAALRAQAERLRAHLAAHGADDPRATALALATTRTAFEHRAVLHSGGPGGLPAALDALAEGRTTPSVVRGPGRREGRTAFLFTGQGSQYAGMGRELYTAAPAFAAALDEVARHLDPHLERPLLDVLFAEPASPDAEALDRTRYTQAGLFAVEVALYRLVEGWGMRPDALLGHSIGELAAAHVAGVFGLADACRLVAARGRLMQALPAGGAMVSVRAGEDDVRPLLSGQEDRVGIAAVNGPRSVVVSGDEDAVLAVAAELAGRGHRTKRLNVSHAFHSPRMDPMLRDFRRVAETVDFHPPRIPVISNVTGRTATAEELCAAEYWVRHIRQAVRFGDGVRALRDLGVGTYLELGPGGVLCAMGQEALGDGPAQSVGGSPFAATLRRGRPEPESVLEAVAAAFVRGTEVDWAGYLGGDDRQRRVDLPTYAFQRQRYWPRSPLTHGGDAASLGLEDAAHPLLAAVVEAPGTGELVLTGRLSLAAQPWLADHTVLGSAVLPGTALVELALRAGARAGCDLLDELTLETPVVLPADGGLQLRLLIEPADEAGRRTFTVHSRPDADPAGTPWTRHAGGTLVAAAAPAHRPRPFEPTAWPPPGAEPLEVAEWYGRGSEAGVAYGPAFQGMRAAWRRGDEVFAEVALPSEADTAGDADLYGLHPALLDAALQTVGLATGAADEEARPRMPFAWRGVRLYATGARTLRVRLTTLTEDTAAGDGSAGTRIALDVADPAGAPVVTVDSLALRPVTAGQVAGVRNAVRESLYRVTWQPLTPGDTGSTGIPGSTGGTENPGRQATSYAVIGEGDDHGDSDSDSDGHGDRSGAWCAEVAAALPGAVRSADLASLATAPDVVVVPCSGELHPALHRVLALVQEYLADERFASSRLVVLTRGAVAAGPDEELPGLAHAPVWGLLRSAQSEHPDRFVLVDVDAGAGAGLGGGGVAASLGVLGAVVVCGEPQVAVRGGVVWVPRVVRARVPVVSGVRGGVWGEGAVLVTGASGVLAGVVVRHLVGVCGVRRVVLVSRRPAEELAAEVRGLGVEAVVVACDVADRGVLAGVFAEHRVSAVVHAAGVLDDGVVEGLSPERVGGVLRPKVEGAVVLDEVSRGVDLKAFVLFSSAAGTLGGPGQGSYAAANAFLDALAQRRRAQGLPATSLGWGLWDTAGGMTDELTDTDRHRLSRSGVQGLSTDDGLALLDAACATEEPHLLPLRLDLGALRAAADGPGDVPAMLRGLLPKTLRRAAADAPDAEPTRSFAQRLRALPEDERHEAGLRLVREQTAEILGYAGPEEVPAERAFNELGFDSLTALELRNRLTASTGLQLPATLVFDHPTPEALARHLTGEVTGAAGTAGAPVPTPASPPTEDQDDPVVIVSMACRYPGGVRTPEQLWQLVAAGSDVISDFPADRGWHTEELYHPDPDHPGTTYSCEGGFLYDAGDFDAGFFGISPREALAMDPQQRLLLETSWEAVERAGLDPRALRGSPTGVFTGVMYHDYGSGPVDVPEDVEAFLGNGSAGSIASGRVSYALGLEGPAVTVDTACSSSLVALHLAAQALRSGECTLALAGGATVMATPGTFVGFSRQRGLAADGRCKAFADGADGTGWGEGVGVLLLERLSDARRNGHPVLAVVRGSAVNQDGASNGLTAPNGPAQQRVIRQALAHARLEPADVDAVEGHGTGTRLGDPIEAQALLATYGQQRAGQQPLWLGSLKSNMGHTQAAAGVGGVMKMVLALQHGVLPRTLHVDRPSQHVDWSAGAVSLLTERIPWPETGRPRRAGVSSFGISGTNAHVILEQPAPMTVGAGPDTSDTPTPPGGPTPVLPWVLSARTPAALREQAATLREFVSERPGTGAADLGLSLATTRTAFEHRAAVVTGDRAGALAALTSLARGESAPGALQGTAAAGGRTAFLFSGQGSQRAGMGAELYASHPVYARAFDEVCGHLDRRLARPLREVVCADPGTPDAALLARTEYAQPALFAVEVALFRLWESWGLRPDAVAGHSIGELAAAHVAGVFDLADAARLVTARGRVMQELPGGGAMVSLQAAEDEVLPLLAGHEREVSVAALNGPASVVVSGTEGAVADVAAHFEALGRRTRRLRVSHAFHSPLMDPALDAFRQVAREVTYHAPRIPLVSDVTGDTATDEQLTDPEYWVRHAREAVRFADQVRTLAGQGVTTFVEVGPDAVLTAMARESLSADAVAVASLRRDRPEPQAVATALAELHVGGVRVDWPAVFADTGARPVELPTYAFQRDRYWLRSAPSTVGARASATPDAPASVRPDGAPEDRFWRAVADRDPVALATLLDVDSAREETSLKAVLALLSDWRAGRAEAPAAPEPGTAEPGADWFHRLAWHPLTDRAGAPAPTGTWLVVAPAGRPDDAVVAGAVAALEEGGAEVILIESAGAAGNAADDAGRDRSAPGAATLAERLHRAADGRQLDGVLSLLGLAEGEVPGHPGTAPGPARTLELLRALDAGDVPGGTAPVWVATRGAVSVGRSDRPADPVQAQTWGLGRAAAREAADRWGGLVDLPAHLDARARARLRAVLVGAIGADAKGPNAEAGGLAETGASREDEVALRPSGAYARRLVPAPQPPTGPAPGWTTRGTALLTDVTTPEGPHLARWLARAGAEHLVLLVPPGTDTPDQLTRELAELPAEVTVARCDTRDRAALAALLDGLTTDGRPVRTVVHTAGTPRPAPLSGTPRTVLAEALTARAAAAEHLAELLGPDTLDAFVVCSSAAGTWGAEGQAAAAAADAHLAAWAAHRRESGLPVTVVAWGPWAGNAATDRAATSDGLTPLHPAAAVRALHRILDAGGGTDRLVADVDGERYVAGCPAGRVSPLVRELPPVRAASAAQAAAHGRDGDVPGRPGGPCGGTPDELRQRLAGLPADQRPALLLELVRARSATVLGHADPRSVGADDDFLDIGFASMTAVELRNQLVADTGVELPPTLIYDCPTPAALATYLLEEVHQLKEPVS</sequence>
<dbReference type="PROSITE" id="PS00012">
    <property type="entry name" value="PHOSPHOPANTETHEINE"/>
    <property type="match status" value="1"/>
</dbReference>
<dbReference type="InterPro" id="IPR016035">
    <property type="entry name" value="Acyl_Trfase/lysoPLipase"/>
</dbReference>
<keyword evidence="15" id="KW-1185">Reference proteome</keyword>
<dbReference type="CDD" id="cd08956">
    <property type="entry name" value="KR_3_FAS_SDR_x"/>
    <property type="match status" value="1"/>
</dbReference>
<feature type="domain" description="PKS/mFAS DH" evidence="13">
    <location>
        <begin position="986"/>
        <end position="1279"/>
    </location>
</feature>
<evidence type="ECO:0000259" key="12">
    <source>
        <dbReference type="PROSITE" id="PS52004"/>
    </source>
</evidence>
<dbReference type="Pfam" id="PF00698">
    <property type="entry name" value="Acyl_transf_1"/>
    <property type="match status" value="2"/>
</dbReference>
<dbReference type="SMART" id="SM00823">
    <property type="entry name" value="PKS_PP"/>
    <property type="match status" value="2"/>
</dbReference>
<dbReference type="SMART" id="SM01294">
    <property type="entry name" value="PKS_PP_betabranch"/>
    <property type="match status" value="1"/>
</dbReference>
<comment type="cofactor">
    <cofactor evidence="1">
        <name>pantetheine 4'-phosphate</name>
        <dbReference type="ChEBI" id="CHEBI:47942"/>
    </cofactor>
</comment>
<dbReference type="SMART" id="SM00826">
    <property type="entry name" value="PKS_DH"/>
    <property type="match status" value="1"/>
</dbReference>
<keyword evidence="6" id="KW-0045">Antibiotic biosynthesis</keyword>
<keyword evidence="5" id="KW-0808">Transferase</keyword>
<dbReference type="Pfam" id="PF08659">
    <property type="entry name" value="KR"/>
    <property type="match status" value="2"/>
</dbReference>
<dbReference type="InterPro" id="IPR014031">
    <property type="entry name" value="Ketoacyl_synth_C"/>
</dbReference>
<dbReference type="InterPro" id="IPR018201">
    <property type="entry name" value="Ketoacyl_synth_AS"/>
</dbReference>
<dbReference type="SUPFAM" id="SSF52151">
    <property type="entry name" value="FabD/lysophospholipase-like"/>
    <property type="match status" value="2"/>
</dbReference>
<dbReference type="Gene3D" id="6.10.140.1830">
    <property type="match status" value="1"/>
</dbReference>
<dbReference type="GO" id="GO:0004315">
    <property type="term" value="F:3-oxoacyl-[acyl-carrier-protein] synthase activity"/>
    <property type="evidence" value="ECO:0007669"/>
    <property type="project" value="InterPro"/>
</dbReference>
<dbReference type="SUPFAM" id="SSF51735">
    <property type="entry name" value="NAD(P)-binding Rossmann-fold domains"/>
    <property type="match status" value="4"/>
</dbReference>
<feature type="active site" description="Proton donor; for dehydratase activity" evidence="9">
    <location>
        <position position="1190"/>
    </location>
</feature>
<dbReference type="Pfam" id="PF14765">
    <property type="entry name" value="PS-DH"/>
    <property type="match status" value="1"/>
</dbReference>
<dbReference type="CDD" id="cd00833">
    <property type="entry name" value="PKS"/>
    <property type="match status" value="2"/>
</dbReference>
<dbReference type="InterPro" id="IPR049552">
    <property type="entry name" value="PKS_DH_N"/>
</dbReference>
<feature type="region of interest" description="Disordered" evidence="10">
    <location>
        <begin position="456"/>
        <end position="478"/>
    </location>
</feature>
<evidence type="ECO:0000256" key="10">
    <source>
        <dbReference type="SAM" id="MobiDB-lite"/>
    </source>
</evidence>
<dbReference type="Pfam" id="PF02801">
    <property type="entry name" value="Ketoacyl-synt_C"/>
    <property type="match status" value="2"/>
</dbReference>
<proteinExistence type="predicted"/>
<dbReference type="GO" id="GO:0031177">
    <property type="term" value="F:phosphopantetheine binding"/>
    <property type="evidence" value="ECO:0007669"/>
    <property type="project" value="InterPro"/>
</dbReference>
<dbReference type="Pfam" id="PF16197">
    <property type="entry name" value="KAsynt_C_assoc"/>
    <property type="match status" value="2"/>
</dbReference>
<evidence type="ECO:0000313" key="15">
    <source>
        <dbReference type="Proteomes" id="UP000094094"/>
    </source>
</evidence>
<keyword evidence="3" id="KW-0596">Phosphopantetheine</keyword>
<evidence type="ECO:0000256" key="7">
    <source>
        <dbReference type="ARBA" id="ARBA00023268"/>
    </source>
</evidence>
<dbReference type="InterPro" id="IPR014030">
    <property type="entry name" value="Ketoacyl_synth_N"/>
</dbReference>
<protein>
    <recommendedName>
        <fullName evidence="16">Polyketide synthase</fullName>
    </recommendedName>
</protein>
<dbReference type="PANTHER" id="PTHR43775">
    <property type="entry name" value="FATTY ACID SYNTHASE"/>
    <property type="match status" value="1"/>
</dbReference>
<feature type="region of interest" description="Disordered" evidence="10">
    <location>
        <begin position="1869"/>
        <end position="1891"/>
    </location>
</feature>
<dbReference type="InterPro" id="IPR016039">
    <property type="entry name" value="Thiolase-like"/>
</dbReference>
<comment type="pathway">
    <text evidence="2">Antibiotic biosynthesis.</text>
</comment>
<evidence type="ECO:0000256" key="3">
    <source>
        <dbReference type="ARBA" id="ARBA00022450"/>
    </source>
</evidence>
<dbReference type="InterPro" id="IPR016036">
    <property type="entry name" value="Malonyl_transacylase_ACP-bd"/>
</dbReference>
<dbReference type="Gene3D" id="3.40.366.10">
    <property type="entry name" value="Malonyl-Coenzyme A Acyl Carrier Protein, domain 2"/>
    <property type="match status" value="2"/>
</dbReference>
<dbReference type="InterPro" id="IPR020841">
    <property type="entry name" value="PKS_Beta-ketoAc_synthase_dom"/>
</dbReference>
<name>A0A1D7VJN9_9ACTN</name>
<dbReference type="InterPro" id="IPR042104">
    <property type="entry name" value="PKS_dehydratase_sf"/>
</dbReference>
<dbReference type="InterPro" id="IPR015083">
    <property type="entry name" value="NorB/c/GfsB-D-like_docking"/>
</dbReference>
<keyword evidence="4" id="KW-0597">Phosphoprotein</keyword>
<dbReference type="CDD" id="cd08952">
    <property type="entry name" value="KR_1_SDR_x"/>
    <property type="match status" value="1"/>
</dbReference>
<dbReference type="SUPFAM" id="SSF55048">
    <property type="entry name" value="Probable ACP-binding domain of malonyl-CoA ACP transacylase"/>
    <property type="match status" value="2"/>
</dbReference>
<dbReference type="GO" id="GO:0004312">
    <property type="term" value="F:fatty acid synthase activity"/>
    <property type="evidence" value="ECO:0007669"/>
    <property type="project" value="TreeGrafter"/>
</dbReference>
<dbReference type="Gene3D" id="1.10.1200.10">
    <property type="entry name" value="ACP-like"/>
    <property type="match status" value="2"/>
</dbReference>
<feature type="compositionally biased region" description="Low complexity" evidence="10">
    <location>
        <begin position="1298"/>
        <end position="1308"/>
    </location>
</feature>
<dbReference type="InterPro" id="IPR032821">
    <property type="entry name" value="PKS_assoc"/>
</dbReference>
<feature type="region of interest" description="Disordered" evidence="10">
    <location>
        <begin position="3371"/>
        <end position="3399"/>
    </location>
</feature>
<dbReference type="InterPro" id="IPR057326">
    <property type="entry name" value="KR_dom"/>
</dbReference>
<dbReference type="InterPro" id="IPR050091">
    <property type="entry name" value="PKS_NRPS_Biosynth_Enz"/>
</dbReference>
<evidence type="ECO:0000259" key="11">
    <source>
        <dbReference type="PROSITE" id="PS50075"/>
    </source>
</evidence>
<dbReference type="EMBL" id="CP017157">
    <property type="protein sequence ID" value="AOP46962.1"/>
    <property type="molecule type" value="Genomic_DNA"/>
</dbReference>
<evidence type="ECO:0000256" key="2">
    <source>
        <dbReference type="ARBA" id="ARBA00004792"/>
    </source>
</evidence>
<dbReference type="FunFam" id="3.40.47.10:FF:000019">
    <property type="entry name" value="Polyketide synthase type I"/>
    <property type="match status" value="2"/>
</dbReference>
<dbReference type="Pfam" id="PF08990">
    <property type="entry name" value="Docking"/>
    <property type="match status" value="1"/>
</dbReference>
<dbReference type="Gene3D" id="3.40.47.10">
    <property type="match status" value="2"/>
</dbReference>
<dbReference type="SMART" id="SM00825">
    <property type="entry name" value="PKS_KS"/>
    <property type="match status" value="2"/>
</dbReference>
<dbReference type="PROSITE" id="PS52019">
    <property type="entry name" value="PKS_MFAS_DH"/>
    <property type="match status" value="1"/>
</dbReference>
<evidence type="ECO:0000256" key="6">
    <source>
        <dbReference type="ARBA" id="ARBA00023194"/>
    </source>
</evidence>
<dbReference type="Pfam" id="PF00109">
    <property type="entry name" value="ketoacyl-synt"/>
    <property type="match status" value="2"/>
</dbReference>
<dbReference type="PANTHER" id="PTHR43775:SF51">
    <property type="entry name" value="INACTIVE PHENOLPHTHIOCEROL SYNTHESIS POLYKETIDE SYNTHASE TYPE I PKS1-RELATED"/>
    <property type="match status" value="1"/>
</dbReference>
<dbReference type="SUPFAM" id="SSF47336">
    <property type="entry name" value="ACP-like"/>
    <property type="match status" value="2"/>
</dbReference>
<evidence type="ECO:0000256" key="9">
    <source>
        <dbReference type="PROSITE-ProRule" id="PRU01363"/>
    </source>
</evidence>
<dbReference type="InterPro" id="IPR049900">
    <property type="entry name" value="PKS_mFAS_DH"/>
</dbReference>
<dbReference type="SMART" id="SM00822">
    <property type="entry name" value="PKS_KR"/>
    <property type="match status" value="2"/>
</dbReference>
<dbReference type="Pfam" id="PF21089">
    <property type="entry name" value="PKS_DH_N"/>
    <property type="match status" value="1"/>
</dbReference>
<feature type="domain" description="Ketosynthase family 3 (KS3)" evidence="12">
    <location>
        <begin position="38"/>
        <end position="454"/>
    </location>
</feature>
<dbReference type="PROSITE" id="PS00606">
    <property type="entry name" value="KS3_1"/>
    <property type="match status" value="2"/>
</dbReference>
<feature type="region of interest" description="C-terminal hotdog fold" evidence="9">
    <location>
        <begin position="1127"/>
        <end position="1279"/>
    </location>
</feature>
<evidence type="ECO:0000313" key="14">
    <source>
        <dbReference type="EMBL" id="AOP46962.1"/>
    </source>
</evidence>
<dbReference type="InterPro" id="IPR049551">
    <property type="entry name" value="PKS_DH_C"/>
</dbReference>
<dbReference type="InterPro" id="IPR001227">
    <property type="entry name" value="Ac_transferase_dom_sf"/>
</dbReference>
<dbReference type="FunFam" id="1.10.1200.10:FF:000007">
    <property type="entry name" value="Probable polyketide synthase pks17"/>
    <property type="match status" value="2"/>
</dbReference>
<feature type="active site" description="Proton acceptor; for dehydratase activity" evidence="9">
    <location>
        <position position="1018"/>
    </location>
</feature>
<dbReference type="Gene3D" id="3.10.129.110">
    <property type="entry name" value="Polyketide synthase dehydratase"/>
    <property type="match status" value="1"/>
</dbReference>
<dbReference type="KEGG" id="slc:SL103_12495"/>
<keyword evidence="8" id="KW-0012">Acyltransferase</keyword>
<dbReference type="Proteomes" id="UP000094094">
    <property type="component" value="Chromosome"/>
</dbReference>
<dbReference type="NCBIfam" id="NF045894">
    <property type="entry name" value="PKS_plus_SDR"/>
    <property type="match status" value="1"/>
</dbReference>
<dbReference type="InterPro" id="IPR009081">
    <property type="entry name" value="PP-bd_ACP"/>
</dbReference>
<dbReference type="InterPro" id="IPR036291">
    <property type="entry name" value="NAD(P)-bd_dom_sf"/>
</dbReference>
<dbReference type="PROSITE" id="PS52004">
    <property type="entry name" value="KS3_2"/>
    <property type="match status" value="2"/>
</dbReference>
<gene>
    <name evidence="14" type="ORF">SL103_12495</name>
</gene>
<dbReference type="GO" id="GO:0033068">
    <property type="term" value="P:macrolide biosynthetic process"/>
    <property type="evidence" value="ECO:0007669"/>
    <property type="project" value="UniProtKB-ARBA"/>
</dbReference>
<feature type="region of interest" description="N-terminal hotdog fold" evidence="9">
    <location>
        <begin position="986"/>
        <end position="1111"/>
    </location>
</feature>
<feature type="domain" description="Carrier" evidence="11">
    <location>
        <begin position="1792"/>
        <end position="1867"/>
    </location>
</feature>
<evidence type="ECO:0000256" key="8">
    <source>
        <dbReference type="ARBA" id="ARBA00023315"/>
    </source>
</evidence>
<dbReference type="GO" id="GO:0006633">
    <property type="term" value="P:fatty acid biosynthetic process"/>
    <property type="evidence" value="ECO:0007669"/>
    <property type="project" value="InterPro"/>
</dbReference>
<accession>A0A1D7VJN9</accession>
<evidence type="ECO:0000256" key="1">
    <source>
        <dbReference type="ARBA" id="ARBA00001957"/>
    </source>
</evidence>
<feature type="compositionally biased region" description="Basic and acidic residues" evidence="10">
    <location>
        <begin position="1330"/>
        <end position="1346"/>
    </location>
</feature>
<feature type="domain" description="Carrier" evidence="11">
    <location>
        <begin position="3413"/>
        <end position="3488"/>
    </location>
</feature>